<feature type="transmembrane region" description="Helical" evidence="13">
    <location>
        <begin position="30"/>
        <end position="51"/>
    </location>
</feature>
<sequence>MKSMSDLKSNRPLSPHLQIYKLIPTMLISIVHRITGSAVYFGTPALVLWFFAVSEGKYTLGLWRSYTDCGFFSIFLFLYTWSAIHHMLGGIRYLMWDSSFLLEKKVSVTMAKINIIASIFIVSAIWIVKNIY</sequence>
<evidence type="ECO:0000256" key="1">
    <source>
        <dbReference type="ARBA" id="ARBA00004050"/>
    </source>
</evidence>
<evidence type="ECO:0000256" key="2">
    <source>
        <dbReference type="ARBA" id="ARBA00004141"/>
    </source>
</evidence>
<keyword evidence="9 12" id="KW-0408">Iron</keyword>
<protein>
    <recommendedName>
        <fullName evidence="4">Succinate dehydrogenase cytochrome b556 subunit</fullName>
    </recommendedName>
</protein>
<dbReference type="InterPro" id="IPR000701">
    <property type="entry name" value="SuccDH_FuR_B_TM-su"/>
</dbReference>
<dbReference type="EMBL" id="JMTK01000001">
    <property type="protein sequence ID" value="KJZ82550.1"/>
    <property type="molecule type" value="Genomic_DNA"/>
</dbReference>
<reference evidence="14 15" key="1">
    <citation type="journal article" date="2015" name="Phytopathology">
        <title>Genomes of Candidatus Liberibacter solanacearum haplotype A from New Zealand and the USA suggest significant genome plasticity in the species.</title>
        <authorList>
            <person name="Thompson S.M."/>
            <person name="Johnson C.P."/>
            <person name="Lu A.Y."/>
            <person name="Frampton R.A."/>
            <person name="Sullivan K.L."/>
            <person name="Fiers M.W."/>
            <person name="Crowhurst R.N."/>
            <person name="Pitman A.R."/>
            <person name="Scott I."/>
            <person name="Gudmestad N.C."/>
            <person name="Smith G.R."/>
        </authorList>
    </citation>
    <scope>NUCLEOTIDE SEQUENCE [LARGE SCALE GENOMIC DNA]</scope>
    <source>
        <strain evidence="14 15">LsoNZ1</strain>
    </source>
</reference>
<dbReference type="GO" id="GO:0009055">
    <property type="term" value="F:electron transfer activity"/>
    <property type="evidence" value="ECO:0007669"/>
    <property type="project" value="InterPro"/>
</dbReference>
<evidence type="ECO:0000256" key="3">
    <source>
        <dbReference type="ARBA" id="ARBA00007244"/>
    </source>
</evidence>
<keyword evidence="7 12" id="KW-0479">Metal-binding</keyword>
<dbReference type="SUPFAM" id="SSF81343">
    <property type="entry name" value="Fumarate reductase respiratory complex transmembrane subunits"/>
    <property type="match status" value="1"/>
</dbReference>
<evidence type="ECO:0000256" key="7">
    <source>
        <dbReference type="ARBA" id="ARBA00022723"/>
    </source>
</evidence>
<feature type="binding site" description="axial binding residue" evidence="12">
    <location>
        <position position="86"/>
    </location>
    <ligand>
        <name>heme</name>
        <dbReference type="ChEBI" id="CHEBI:30413"/>
        <note>ligand shared with second transmembrane subunit</note>
    </ligand>
    <ligandPart>
        <name>Fe</name>
        <dbReference type="ChEBI" id="CHEBI:18248"/>
    </ligandPart>
</feature>
<comment type="similarity">
    <text evidence="3">Belongs to the cytochrome b560 family.</text>
</comment>
<dbReference type="PANTHER" id="PTHR10978:SF5">
    <property type="entry name" value="SUCCINATE DEHYDROGENASE CYTOCHROME B560 SUBUNIT, MITOCHONDRIAL"/>
    <property type="match status" value="1"/>
</dbReference>
<dbReference type="PIRSF" id="PIRSF000178">
    <property type="entry name" value="SDH_cyt_b560"/>
    <property type="match status" value="1"/>
</dbReference>
<proteinExistence type="inferred from homology"/>
<dbReference type="PATRIC" id="fig|556287.9.peg.165"/>
<evidence type="ECO:0000313" key="15">
    <source>
        <dbReference type="Proteomes" id="UP000033731"/>
    </source>
</evidence>
<feature type="transmembrane region" description="Helical" evidence="13">
    <location>
        <begin position="106"/>
        <end position="128"/>
    </location>
</feature>
<evidence type="ECO:0000256" key="13">
    <source>
        <dbReference type="SAM" id="Phobius"/>
    </source>
</evidence>
<evidence type="ECO:0000256" key="5">
    <source>
        <dbReference type="ARBA" id="ARBA00022617"/>
    </source>
</evidence>
<keyword evidence="8 13" id="KW-1133">Transmembrane helix</keyword>
<dbReference type="Proteomes" id="UP000033731">
    <property type="component" value="Unassembled WGS sequence"/>
</dbReference>
<evidence type="ECO:0000256" key="12">
    <source>
        <dbReference type="PIRSR" id="PIRSR000178-1"/>
    </source>
</evidence>
<evidence type="ECO:0000313" key="14">
    <source>
        <dbReference type="EMBL" id="KJZ82550.1"/>
    </source>
</evidence>
<dbReference type="GO" id="GO:0046872">
    <property type="term" value="F:metal ion binding"/>
    <property type="evidence" value="ECO:0007669"/>
    <property type="project" value="UniProtKB-KW"/>
</dbReference>
<dbReference type="Pfam" id="PF01127">
    <property type="entry name" value="Sdh_cyt"/>
    <property type="match status" value="1"/>
</dbReference>
<feature type="transmembrane region" description="Helical" evidence="13">
    <location>
        <begin position="71"/>
        <end position="94"/>
    </location>
</feature>
<dbReference type="AlphaFoldDB" id="A0A0F4VMN6"/>
<name>A0A0F4VMN6_9HYPH</name>
<dbReference type="PROSITE" id="PS01000">
    <property type="entry name" value="SDH_CYT_1"/>
    <property type="match status" value="1"/>
</dbReference>
<accession>A0A0F4VMN6</accession>
<dbReference type="InterPro" id="IPR014314">
    <property type="entry name" value="Succ_DH_cytb556"/>
</dbReference>
<keyword evidence="15" id="KW-1185">Reference proteome</keyword>
<keyword evidence="6 13" id="KW-0812">Transmembrane</keyword>
<dbReference type="NCBIfam" id="TIGR02970">
    <property type="entry name" value="succ_dehyd_cytB"/>
    <property type="match status" value="1"/>
</dbReference>
<organism evidence="14 15">
    <name type="scientific">Candidatus Liberibacter solanacearum</name>
    <dbReference type="NCBI Taxonomy" id="556287"/>
    <lineage>
        <taxon>Bacteria</taxon>
        <taxon>Pseudomonadati</taxon>
        <taxon>Pseudomonadota</taxon>
        <taxon>Alphaproteobacteria</taxon>
        <taxon>Hyphomicrobiales</taxon>
        <taxon>Rhizobiaceae</taxon>
        <taxon>Liberibacter</taxon>
    </lineage>
</organism>
<keyword evidence="5 12" id="KW-0349">Heme</keyword>
<comment type="subcellular location">
    <subcellularLocation>
        <location evidence="2">Membrane</location>
        <topology evidence="2">Multi-pass membrane protein</topology>
    </subcellularLocation>
</comment>
<comment type="function">
    <text evidence="1">Membrane-anchoring subunit of succinate dehydrogenase (SDH).</text>
</comment>
<dbReference type="GO" id="GO:0016020">
    <property type="term" value="C:membrane"/>
    <property type="evidence" value="ECO:0007669"/>
    <property type="project" value="UniProtKB-SubCell"/>
</dbReference>
<dbReference type="GO" id="GO:0006099">
    <property type="term" value="P:tricarboxylic acid cycle"/>
    <property type="evidence" value="ECO:0007669"/>
    <property type="project" value="InterPro"/>
</dbReference>
<dbReference type="CDD" id="cd03499">
    <property type="entry name" value="SQR_TypeC_SdhC"/>
    <property type="match status" value="1"/>
</dbReference>
<evidence type="ECO:0000256" key="6">
    <source>
        <dbReference type="ARBA" id="ARBA00022692"/>
    </source>
</evidence>
<gene>
    <name evidence="14" type="ORF">DJ66_0158</name>
</gene>
<dbReference type="Gene3D" id="1.20.1300.10">
    <property type="entry name" value="Fumarate reductase/succinate dehydrogenase, transmembrane subunit"/>
    <property type="match status" value="1"/>
</dbReference>
<evidence type="ECO:0000256" key="11">
    <source>
        <dbReference type="ARBA" id="ARBA00025912"/>
    </source>
</evidence>
<evidence type="ECO:0000256" key="9">
    <source>
        <dbReference type="ARBA" id="ARBA00023004"/>
    </source>
</evidence>
<comment type="caution">
    <text evidence="14">The sequence shown here is derived from an EMBL/GenBank/DDBJ whole genome shotgun (WGS) entry which is preliminary data.</text>
</comment>
<comment type="cofactor">
    <cofactor evidence="12">
        <name>heme</name>
        <dbReference type="ChEBI" id="CHEBI:30413"/>
    </cofactor>
    <text evidence="12">The heme is bound between the two transmembrane subunits.</text>
</comment>
<evidence type="ECO:0000256" key="10">
    <source>
        <dbReference type="ARBA" id="ARBA00023136"/>
    </source>
</evidence>
<dbReference type="InterPro" id="IPR034804">
    <property type="entry name" value="SQR/QFR_C/D"/>
</dbReference>
<comment type="subunit">
    <text evidence="11">Part of an enzyme complex containing four subunits: a flavoprotein, an iron-sulfur protein, plus two membrane-anchoring proteins, SdhC and SdhD. The complex can form homotrimers.</text>
</comment>
<keyword evidence="10 13" id="KW-0472">Membrane</keyword>
<evidence type="ECO:0000256" key="8">
    <source>
        <dbReference type="ARBA" id="ARBA00022989"/>
    </source>
</evidence>
<dbReference type="PANTHER" id="PTHR10978">
    <property type="entry name" value="SUCCINATE DEHYDROGENASE CYTOCHROME B560 SUBUNIT"/>
    <property type="match status" value="1"/>
</dbReference>
<dbReference type="InterPro" id="IPR018495">
    <property type="entry name" value="Succ_DH_cyt_bsu_CS"/>
</dbReference>
<evidence type="ECO:0000256" key="4">
    <source>
        <dbReference type="ARBA" id="ARBA00020076"/>
    </source>
</evidence>